<keyword evidence="4" id="KW-1185">Reference proteome</keyword>
<dbReference type="EMBL" id="CP020715">
    <property type="protein sequence ID" value="ARJ06494.1"/>
    <property type="molecule type" value="Genomic_DNA"/>
</dbReference>
<dbReference type="Pfam" id="PF01833">
    <property type="entry name" value="TIG"/>
    <property type="match status" value="1"/>
</dbReference>
<evidence type="ECO:0000259" key="2">
    <source>
        <dbReference type="SMART" id="SM00429"/>
    </source>
</evidence>
<feature type="domain" description="IPT/TIG" evidence="2">
    <location>
        <begin position="268"/>
        <end position="350"/>
    </location>
</feature>
<evidence type="ECO:0000313" key="4">
    <source>
        <dbReference type="Proteomes" id="UP000192775"/>
    </source>
</evidence>
<dbReference type="InterPro" id="IPR002909">
    <property type="entry name" value="IPT_dom"/>
</dbReference>
<dbReference type="InterPro" id="IPR014756">
    <property type="entry name" value="Ig_E-set"/>
</dbReference>
<feature type="transmembrane region" description="Helical" evidence="1">
    <location>
        <begin position="386"/>
        <end position="406"/>
    </location>
</feature>
<dbReference type="Proteomes" id="UP000192775">
    <property type="component" value="Chromosome"/>
</dbReference>
<sequence>MGGTTVLSRLSSRVVAGATAAVLVGGSTLLIAGPASADPLPVVGLGQASTVGAAAQVDVTLGDFLVYQQQSAYGVLHVEVGQQDASSNANVTLLDAGIPGLASLTAGSVSSAVFSSPDASGAASAVLDSSLDFLGLSVLGLANASAATICEVGQDGQATLDTSGLTVFGIPVDLDSLPQGYVASQPLGSAVQVGDDPSDVQDLSGIDLEVRIGQLEETGAEGAVSIALAVQIAIEGTLFEGTANEQAVPATVVANLVLAGASCLTPVPLSLSAITPTSGSTAGGETVTITGAGFTTGTTVDFGGVPATVVAIDPTGTSLTATAPAHAAGDVTVTVTSSAGVSASLLYTYVAPVVPVNPVNPVNPVTPASTGTTTLAATGADPVPTLGLGAGVLALGLGALLATAAVRRRRA</sequence>
<dbReference type="GO" id="GO:0005975">
    <property type="term" value="P:carbohydrate metabolic process"/>
    <property type="evidence" value="ECO:0007669"/>
    <property type="project" value="UniProtKB-ARBA"/>
</dbReference>
<keyword evidence="1" id="KW-1133">Transmembrane helix</keyword>
<protein>
    <recommendedName>
        <fullName evidence="2">IPT/TIG domain-containing protein</fullName>
    </recommendedName>
</protein>
<dbReference type="Gene3D" id="2.60.40.10">
    <property type="entry name" value="Immunoglobulins"/>
    <property type="match status" value="1"/>
</dbReference>
<dbReference type="InterPro" id="IPR013783">
    <property type="entry name" value="Ig-like_fold"/>
</dbReference>
<name>A0A1X9LMS8_9MICO</name>
<evidence type="ECO:0000256" key="1">
    <source>
        <dbReference type="SAM" id="Phobius"/>
    </source>
</evidence>
<keyword evidence="1" id="KW-0812">Transmembrane</keyword>
<proteinExistence type="predicted"/>
<keyword evidence="1" id="KW-0472">Membrane</keyword>
<reference evidence="3 4" key="1">
    <citation type="submission" date="2017-04" db="EMBL/GenBank/DDBJ databases">
        <authorList>
            <person name="Afonso C.L."/>
            <person name="Miller P.J."/>
            <person name="Scott M.A."/>
            <person name="Spackman E."/>
            <person name="Goraichik I."/>
            <person name="Dimitrov K.M."/>
            <person name="Suarez D.L."/>
            <person name="Swayne D.E."/>
        </authorList>
    </citation>
    <scope>NUCLEOTIDE SEQUENCE [LARGE SCALE GENOMIC DNA]</scope>
    <source>
        <strain evidence="4">XA(T)</strain>
    </source>
</reference>
<dbReference type="KEGG" id="cphy:B5808_15675"/>
<organism evidence="3 4">
    <name type="scientific">Cnuibacter physcomitrellae</name>
    <dbReference type="NCBI Taxonomy" id="1619308"/>
    <lineage>
        <taxon>Bacteria</taxon>
        <taxon>Bacillati</taxon>
        <taxon>Actinomycetota</taxon>
        <taxon>Actinomycetes</taxon>
        <taxon>Micrococcales</taxon>
        <taxon>Microbacteriaceae</taxon>
        <taxon>Cnuibacter</taxon>
    </lineage>
</organism>
<dbReference type="SUPFAM" id="SSF81296">
    <property type="entry name" value="E set domains"/>
    <property type="match status" value="1"/>
</dbReference>
<dbReference type="SMART" id="SM00429">
    <property type="entry name" value="IPT"/>
    <property type="match status" value="1"/>
</dbReference>
<gene>
    <name evidence="3" type="ORF">B5808_15675</name>
</gene>
<accession>A0A1X9LMS8</accession>
<evidence type="ECO:0000313" key="3">
    <source>
        <dbReference type="EMBL" id="ARJ06494.1"/>
    </source>
</evidence>
<dbReference type="STRING" id="1619308.B5808_15675"/>
<dbReference type="AlphaFoldDB" id="A0A1X9LMS8"/>